<evidence type="ECO:0000313" key="2">
    <source>
        <dbReference type="EMBL" id="CAJ1054733.1"/>
    </source>
</evidence>
<dbReference type="AlphaFoldDB" id="A0AAV1F111"/>
<evidence type="ECO:0000256" key="1">
    <source>
        <dbReference type="SAM" id="MobiDB-lite"/>
    </source>
</evidence>
<organism evidence="2 3">
    <name type="scientific">Xyrichtys novacula</name>
    <name type="common">Pearly razorfish</name>
    <name type="synonym">Hemipteronotus novacula</name>
    <dbReference type="NCBI Taxonomy" id="13765"/>
    <lineage>
        <taxon>Eukaryota</taxon>
        <taxon>Metazoa</taxon>
        <taxon>Chordata</taxon>
        <taxon>Craniata</taxon>
        <taxon>Vertebrata</taxon>
        <taxon>Euteleostomi</taxon>
        <taxon>Actinopterygii</taxon>
        <taxon>Neopterygii</taxon>
        <taxon>Teleostei</taxon>
        <taxon>Neoteleostei</taxon>
        <taxon>Acanthomorphata</taxon>
        <taxon>Eupercaria</taxon>
        <taxon>Labriformes</taxon>
        <taxon>Labridae</taxon>
        <taxon>Xyrichtys</taxon>
    </lineage>
</organism>
<feature type="compositionally biased region" description="Basic and acidic residues" evidence="1">
    <location>
        <begin position="10"/>
        <end position="21"/>
    </location>
</feature>
<protein>
    <submittedName>
        <fullName evidence="2">Uncharacterized protein</fullName>
    </submittedName>
</protein>
<proteinExistence type="predicted"/>
<dbReference type="EMBL" id="OY660867">
    <property type="protein sequence ID" value="CAJ1054733.1"/>
    <property type="molecule type" value="Genomic_DNA"/>
</dbReference>
<reference evidence="2" key="1">
    <citation type="submission" date="2023-08" db="EMBL/GenBank/DDBJ databases">
        <authorList>
            <person name="Alioto T."/>
            <person name="Alioto T."/>
            <person name="Gomez Garrido J."/>
        </authorList>
    </citation>
    <scope>NUCLEOTIDE SEQUENCE</scope>
</reference>
<dbReference type="Proteomes" id="UP001178508">
    <property type="component" value="Chromosome 4"/>
</dbReference>
<name>A0AAV1F111_XYRNO</name>
<sequence length="119" mass="13903">MASFQSDETEANKDSHKDKQPNRPCWSFSRCIFWRCHIRHLIRMPPNAWNITLELEVDPEIPGKITCPIWPWSTSGSPHEELDSVEGIEVWVDLLRLLPCHLIPDKQKKMDRWVDASAL</sequence>
<evidence type="ECO:0000313" key="3">
    <source>
        <dbReference type="Proteomes" id="UP001178508"/>
    </source>
</evidence>
<gene>
    <name evidence="2" type="ORF">XNOV1_A033197</name>
</gene>
<accession>A0AAV1F111</accession>
<keyword evidence="3" id="KW-1185">Reference proteome</keyword>
<feature type="region of interest" description="Disordered" evidence="1">
    <location>
        <begin position="1"/>
        <end position="25"/>
    </location>
</feature>